<feature type="transmembrane region" description="Helical" evidence="1">
    <location>
        <begin position="515"/>
        <end position="542"/>
    </location>
</feature>
<feature type="chain" id="PRO_5003237559" description="Glycoprotein" evidence="2">
    <location>
        <begin position="20"/>
        <end position="576"/>
    </location>
</feature>
<organism evidence="3 4">
    <name type="scientific">Daphnia pulex</name>
    <name type="common">Water flea</name>
    <dbReference type="NCBI Taxonomy" id="6669"/>
    <lineage>
        <taxon>Eukaryota</taxon>
        <taxon>Metazoa</taxon>
        <taxon>Ecdysozoa</taxon>
        <taxon>Arthropoda</taxon>
        <taxon>Crustacea</taxon>
        <taxon>Branchiopoda</taxon>
        <taxon>Diplostraca</taxon>
        <taxon>Cladocera</taxon>
        <taxon>Anomopoda</taxon>
        <taxon>Daphniidae</taxon>
        <taxon>Daphnia</taxon>
    </lineage>
</organism>
<dbReference type="KEGG" id="dpx:DAPPUDRAFT_322831"/>
<keyword evidence="4" id="KW-1185">Reference proteome</keyword>
<proteinExistence type="predicted"/>
<keyword evidence="1" id="KW-0472">Membrane</keyword>
<evidence type="ECO:0000313" key="3">
    <source>
        <dbReference type="EMBL" id="EFX76009.1"/>
    </source>
</evidence>
<evidence type="ECO:0000256" key="2">
    <source>
        <dbReference type="SAM" id="SignalP"/>
    </source>
</evidence>
<evidence type="ECO:0000313" key="4">
    <source>
        <dbReference type="Proteomes" id="UP000000305"/>
    </source>
</evidence>
<protein>
    <recommendedName>
        <fullName evidence="5">Glycoprotein</fullName>
    </recommendedName>
</protein>
<keyword evidence="2" id="KW-0732">Signal</keyword>
<dbReference type="HOGENOM" id="CLU_019667_3_1_1"/>
<feature type="signal peptide" evidence="2">
    <location>
        <begin position="1"/>
        <end position="19"/>
    </location>
</feature>
<evidence type="ECO:0000256" key="1">
    <source>
        <dbReference type="SAM" id="Phobius"/>
    </source>
</evidence>
<keyword evidence="1" id="KW-1133">Transmembrane helix</keyword>
<accession>E9GX30</accession>
<dbReference type="EMBL" id="GL732571">
    <property type="protein sequence ID" value="EFX76009.1"/>
    <property type="molecule type" value="Genomic_DNA"/>
</dbReference>
<reference evidence="3 4" key="1">
    <citation type="journal article" date="2011" name="Science">
        <title>The ecoresponsive genome of Daphnia pulex.</title>
        <authorList>
            <person name="Colbourne J.K."/>
            <person name="Pfrender M.E."/>
            <person name="Gilbert D."/>
            <person name="Thomas W.K."/>
            <person name="Tucker A."/>
            <person name="Oakley T.H."/>
            <person name="Tokishita S."/>
            <person name="Aerts A."/>
            <person name="Arnold G.J."/>
            <person name="Basu M.K."/>
            <person name="Bauer D.J."/>
            <person name="Caceres C.E."/>
            <person name="Carmel L."/>
            <person name="Casola C."/>
            <person name="Choi J.H."/>
            <person name="Detter J.C."/>
            <person name="Dong Q."/>
            <person name="Dusheyko S."/>
            <person name="Eads B.D."/>
            <person name="Frohlich T."/>
            <person name="Geiler-Samerotte K.A."/>
            <person name="Gerlach D."/>
            <person name="Hatcher P."/>
            <person name="Jogdeo S."/>
            <person name="Krijgsveld J."/>
            <person name="Kriventseva E.V."/>
            <person name="Kultz D."/>
            <person name="Laforsch C."/>
            <person name="Lindquist E."/>
            <person name="Lopez J."/>
            <person name="Manak J.R."/>
            <person name="Muller J."/>
            <person name="Pangilinan J."/>
            <person name="Patwardhan R.P."/>
            <person name="Pitluck S."/>
            <person name="Pritham E.J."/>
            <person name="Rechtsteiner A."/>
            <person name="Rho M."/>
            <person name="Rogozin I.B."/>
            <person name="Sakarya O."/>
            <person name="Salamov A."/>
            <person name="Schaack S."/>
            <person name="Shapiro H."/>
            <person name="Shiga Y."/>
            <person name="Skalitzky C."/>
            <person name="Smith Z."/>
            <person name="Souvorov A."/>
            <person name="Sung W."/>
            <person name="Tang Z."/>
            <person name="Tsuchiya D."/>
            <person name="Tu H."/>
            <person name="Vos H."/>
            <person name="Wang M."/>
            <person name="Wolf Y.I."/>
            <person name="Yamagata H."/>
            <person name="Yamada T."/>
            <person name="Ye Y."/>
            <person name="Shaw J.R."/>
            <person name="Andrews J."/>
            <person name="Crease T.J."/>
            <person name="Tang H."/>
            <person name="Lucas S.M."/>
            <person name="Robertson H.M."/>
            <person name="Bork P."/>
            <person name="Koonin E.V."/>
            <person name="Zdobnov E.M."/>
            <person name="Grigoriev I.V."/>
            <person name="Lynch M."/>
            <person name="Boore J.L."/>
        </authorList>
    </citation>
    <scope>NUCLEOTIDE SEQUENCE [LARGE SCALE GENOMIC DNA]</scope>
</reference>
<dbReference type="InParanoid" id="E9GX30"/>
<sequence length="576" mass="64160">MLLAQILLFLGLCMPSSLALNATVCDCSKPLHMGILQFSDEDCRPEEDHSSSLTVKYSVYTERRAEAKFPGQLCARWKIQKHISVDFFGLVVIVTDKVALDTSFTECQIMYESHRCNDQLMVLKENKYVFDEEPSDSGYWLQTIITEKVNCVLEKVPPYQQTEGSEFSTPIGTASATTGGLMHNHLTLIWDKTYTQTSDPKARVLETGIAALKYIGIPGKYRLTDEDNELVFHLMLNPRCIPTHQQCARKTGTFDVIGQPDIYVVVVPTKPANISLKEIHKHTPETDSVDVTANLQYMRDKIIDHENELSHAIASLQCDSRKAAHERAISTAQYNGWLAASQLNLPACAKLNAFGKTAVMTTCTPHNVTFDIEITSCGPQPKYKNFTINLDGWELVPFSPCYWTKGFVNFNNKPFGYRDNTSVPIEAKIVLPLQTLAHSFRYDEVKYFDYAHQSNPAYSDTIIDHMNIMADIAAAMNEHSAGNYSPAHIPSTATVLGTVADAAAKTSWLDQLTNFLYIGAVIIIAVVSIRVCIACGCCGLIWKFCSLLRIPTRAANRENDIELGITGRNPTGRGMM</sequence>
<keyword evidence="1" id="KW-0812">Transmembrane</keyword>
<dbReference type="AlphaFoldDB" id="E9GX30"/>
<gene>
    <name evidence="3" type="ORF">DAPPUDRAFT_322831</name>
</gene>
<dbReference type="OrthoDB" id="6337957at2759"/>
<evidence type="ECO:0008006" key="5">
    <source>
        <dbReference type="Google" id="ProtNLM"/>
    </source>
</evidence>
<name>E9GX30_DAPPU</name>
<dbReference type="Proteomes" id="UP000000305">
    <property type="component" value="Unassembled WGS sequence"/>
</dbReference>